<dbReference type="InterPro" id="IPR036640">
    <property type="entry name" value="ABC1_TM_sf"/>
</dbReference>
<feature type="domain" description="ABC transmembrane type-1" evidence="6">
    <location>
        <begin position="1"/>
        <end position="300"/>
    </location>
</feature>
<gene>
    <name evidence="7" type="ORF">DCF15_08235</name>
</gene>
<dbReference type="PANTHER" id="PTHR24221">
    <property type="entry name" value="ATP-BINDING CASSETTE SUB-FAMILY B"/>
    <property type="match status" value="1"/>
</dbReference>
<dbReference type="PANTHER" id="PTHR24221:SF654">
    <property type="entry name" value="ATP-BINDING CASSETTE SUB-FAMILY B MEMBER 6"/>
    <property type="match status" value="1"/>
</dbReference>
<dbReference type="GO" id="GO:0140359">
    <property type="term" value="F:ABC-type transporter activity"/>
    <property type="evidence" value="ECO:0007669"/>
    <property type="project" value="InterPro"/>
</dbReference>
<dbReference type="AlphaFoldDB" id="A0A2W4ZEK1"/>
<dbReference type="GO" id="GO:0034040">
    <property type="term" value="F:ATPase-coupled lipid transmembrane transporter activity"/>
    <property type="evidence" value="ECO:0007669"/>
    <property type="project" value="TreeGrafter"/>
</dbReference>
<name>A0A2W4ZEK1_9CYAN</name>
<keyword evidence="7" id="KW-0547">Nucleotide-binding</keyword>
<dbReference type="Pfam" id="PF00664">
    <property type="entry name" value="ABC_membrane"/>
    <property type="match status" value="1"/>
</dbReference>
<dbReference type="InterPro" id="IPR003439">
    <property type="entry name" value="ABC_transporter-like_ATP-bd"/>
</dbReference>
<feature type="transmembrane region" description="Helical" evidence="5">
    <location>
        <begin position="235"/>
        <end position="255"/>
    </location>
</feature>
<reference evidence="8" key="1">
    <citation type="submission" date="2018-04" db="EMBL/GenBank/DDBJ databases">
        <authorList>
            <person name="Cornet L."/>
        </authorList>
    </citation>
    <scope>NUCLEOTIDE SEQUENCE [LARGE SCALE GENOMIC DNA]</scope>
</reference>
<feature type="transmembrane region" description="Helical" evidence="5">
    <location>
        <begin position="267"/>
        <end position="285"/>
    </location>
</feature>
<keyword evidence="3 5" id="KW-1133">Transmembrane helix</keyword>
<keyword evidence="4 5" id="KW-0472">Membrane</keyword>
<keyword evidence="2 5" id="KW-0812">Transmembrane</keyword>
<dbReference type="InterPro" id="IPR027417">
    <property type="entry name" value="P-loop_NTPase"/>
</dbReference>
<feature type="transmembrane region" description="Helical" evidence="5">
    <location>
        <begin position="132"/>
        <end position="151"/>
    </location>
</feature>
<dbReference type="Gene3D" id="3.40.50.300">
    <property type="entry name" value="P-loop containing nucleotide triphosphate hydrolases"/>
    <property type="match status" value="1"/>
</dbReference>
<dbReference type="InterPro" id="IPR039421">
    <property type="entry name" value="Type_1_exporter"/>
</dbReference>
<protein>
    <submittedName>
        <fullName evidence="7">ABC transporter ATP-binding protein</fullName>
    </submittedName>
</protein>
<dbReference type="InterPro" id="IPR011527">
    <property type="entry name" value="ABC1_TM_dom"/>
</dbReference>
<dbReference type="GO" id="GO:0016887">
    <property type="term" value="F:ATP hydrolysis activity"/>
    <property type="evidence" value="ECO:0007669"/>
    <property type="project" value="InterPro"/>
</dbReference>
<dbReference type="SUPFAM" id="SSF90123">
    <property type="entry name" value="ABC transporter transmembrane region"/>
    <property type="match status" value="1"/>
</dbReference>
<keyword evidence="7" id="KW-0067">ATP-binding</keyword>
<evidence type="ECO:0000256" key="5">
    <source>
        <dbReference type="SAM" id="Phobius"/>
    </source>
</evidence>
<dbReference type="Pfam" id="PF00005">
    <property type="entry name" value="ABC_tran"/>
    <property type="match status" value="1"/>
</dbReference>
<feature type="non-terminal residue" evidence="7">
    <location>
        <position position="472"/>
    </location>
</feature>
<proteinExistence type="predicted"/>
<comment type="subcellular location">
    <subcellularLocation>
        <location evidence="1">Cell membrane</location>
        <topology evidence="1">Multi-pass membrane protein</topology>
    </subcellularLocation>
</comment>
<organism evidence="7 8">
    <name type="scientific">Phormidesmis priestleyi</name>
    <dbReference type="NCBI Taxonomy" id="268141"/>
    <lineage>
        <taxon>Bacteria</taxon>
        <taxon>Bacillati</taxon>
        <taxon>Cyanobacteriota</taxon>
        <taxon>Cyanophyceae</taxon>
        <taxon>Leptolyngbyales</taxon>
        <taxon>Leptolyngbyaceae</taxon>
        <taxon>Phormidesmis</taxon>
    </lineage>
</organism>
<dbReference type="PROSITE" id="PS50929">
    <property type="entry name" value="ABC_TM1F"/>
    <property type="match status" value="1"/>
</dbReference>
<accession>A0A2W4ZEK1</accession>
<evidence type="ECO:0000256" key="4">
    <source>
        <dbReference type="ARBA" id="ARBA00023136"/>
    </source>
</evidence>
<evidence type="ECO:0000259" key="6">
    <source>
        <dbReference type="PROSITE" id="PS50929"/>
    </source>
</evidence>
<evidence type="ECO:0000313" key="7">
    <source>
        <dbReference type="EMBL" id="PZO56615.1"/>
    </source>
</evidence>
<comment type="caution">
    <text evidence="7">The sequence shown here is derived from an EMBL/GenBank/DDBJ whole genome shotgun (WGS) entry which is preliminary data.</text>
</comment>
<dbReference type="SUPFAM" id="SSF52540">
    <property type="entry name" value="P-loop containing nucleoside triphosphate hydrolases"/>
    <property type="match status" value="1"/>
</dbReference>
<evidence type="ECO:0000256" key="2">
    <source>
        <dbReference type="ARBA" id="ARBA00022692"/>
    </source>
</evidence>
<evidence type="ECO:0000256" key="3">
    <source>
        <dbReference type="ARBA" id="ARBA00022989"/>
    </source>
</evidence>
<dbReference type="Gene3D" id="1.20.1560.10">
    <property type="entry name" value="ABC transporter type 1, transmembrane domain"/>
    <property type="match status" value="1"/>
</dbReference>
<dbReference type="Proteomes" id="UP000249794">
    <property type="component" value="Unassembled WGS sequence"/>
</dbReference>
<reference evidence="7 8" key="2">
    <citation type="submission" date="2018-06" db="EMBL/GenBank/DDBJ databases">
        <title>Metagenomic assembly of (sub)arctic Cyanobacteria and their associated microbiome from non-axenic cultures.</title>
        <authorList>
            <person name="Baurain D."/>
        </authorList>
    </citation>
    <scope>NUCLEOTIDE SEQUENCE [LARGE SCALE GENOMIC DNA]</scope>
    <source>
        <strain evidence="7">ULC027bin1</strain>
    </source>
</reference>
<evidence type="ECO:0000256" key="1">
    <source>
        <dbReference type="ARBA" id="ARBA00004651"/>
    </source>
</evidence>
<feature type="transmembrane region" description="Helical" evidence="5">
    <location>
        <begin position="51"/>
        <end position="75"/>
    </location>
</feature>
<dbReference type="GO" id="GO:0005524">
    <property type="term" value="F:ATP binding"/>
    <property type="evidence" value="ECO:0007669"/>
    <property type="project" value="UniProtKB-KW"/>
</dbReference>
<evidence type="ECO:0000313" key="8">
    <source>
        <dbReference type="Proteomes" id="UP000249794"/>
    </source>
</evidence>
<dbReference type="GO" id="GO:0005886">
    <property type="term" value="C:plasma membrane"/>
    <property type="evidence" value="ECO:0007669"/>
    <property type="project" value="UniProtKB-SubCell"/>
</dbReference>
<feature type="transmembrane region" description="Helical" evidence="5">
    <location>
        <begin position="7"/>
        <end position="31"/>
    </location>
</feature>
<dbReference type="EMBL" id="QBMP01000065">
    <property type="protein sequence ID" value="PZO56615.1"/>
    <property type="molecule type" value="Genomic_DNA"/>
</dbReference>
<sequence>MGFSGALFNGVSTILIVPILLELLGQSTTLINQLPAILKKFLSAFDGVPESYRLLAMAVAVVSLIILKNVANYIGSLAASNLNRKLAANLRLEGLRILLDVDLDYFTKSRVGDLINHLNIEISRTTVAIRTLARIAITVITILVFVGFLLWTSWQLTLIATVALSAVSMVNQAAVRQSKTLGAELSEISRQYSSHIVEILSGIRLVKATANEDMEYAAVSELIETREVSEYKSQLLFAGIGPISEVFSIIALIAVATVGRVLMKGQIEAFSSILLTYLLVLFRMLPSIGQLNGARSQMANVLPSVDIVSEFIKREGKPFMSLGHRSYTSLQKGIRFHQMSFSYPGSKESVLKNVDLYLKQGTTLALVGASGAGKSTIADLLPRFYDPTGGKIEIDGIDLKEIEIKSFRRRLGVVSQDTFLFNASVRDNLTYGRPKATEDEIKDAIYRANAREFIVALPEGLDTLIGDRGVLL</sequence>